<evidence type="ECO:0000256" key="1">
    <source>
        <dbReference type="SAM" id="Phobius"/>
    </source>
</evidence>
<dbReference type="Proteomes" id="UP000019471">
    <property type="component" value="Unassembled WGS sequence"/>
</dbReference>
<keyword evidence="1" id="KW-1133">Transmembrane helix</keyword>
<protein>
    <recommendedName>
        <fullName evidence="4">DUF676 domain-containing protein</fullName>
    </recommendedName>
</protein>
<proteinExistence type="predicted"/>
<dbReference type="HOGENOM" id="CLU_2298268_0_0_1"/>
<feature type="transmembrane region" description="Helical" evidence="1">
    <location>
        <begin position="12"/>
        <end position="30"/>
    </location>
</feature>
<keyword evidence="1" id="KW-0472">Membrane</keyword>
<accession>W9WXB3</accession>
<dbReference type="EMBL" id="AMGX01000011">
    <property type="protein sequence ID" value="EXJ69301.1"/>
    <property type="molecule type" value="Genomic_DNA"/>
</dbReference>
<keyword evidence="3" id="KW-1185">Reference proteome</keyword>
<dbReference type="AlphaFoldDB" id="W9WXB3"/>
<feature type="non-terminal residue" evidence="2">
    <location>
        <position position="1"/>
    </location>
</feature>
<evidence type="ECO:0008006" key="4">
    <source>
        <dbReference type="Google" id="ProtNLM"/>
    </source>
</evidence>
<dbReference type="OrthoDB" id="4160655at2759"/>
<dbReference type="GeneID" id="19192043"/>
<sequence length="101" mass="10715">ADGERTKRPIIFVAHSLGGIICKTALLLLYSEGARAWETKAARSVAESTLGIMFFWHATHGVASGPVGNNIAVSSIQRQGSECWSSCSTTQEQPRLVGPSG</sequence>
<keyword evidence="1" id="KW-0812">Transmembrane</keyword>
<dbReference type="RefSeq" id="XP_007746116.1">
    <property type="nucleotide sequence ID" value="XM_007747926.1"/>
</dbReference>
<comment type="caution">
    <text evidence="2">The sequence shown here is derived from an EMBL/GenBank/DDBJ whole genome shotgun (WGS) entry which is preliminary data.</text>
</comment>
<gene>
    <name evidence="2" type="ORF">A1O5_07337</name>
</gene>
<evidence type="ECO:0000313" key="3">
    <source>
        <dbReference type="Proteomes" id="UP000019471"/>
    </source>
</evidence>
<name>W9WXB3_9EURO</name>
<reference evidence="2 3" key="1">
    <citation type="submission" date="2013-03" db="EMBL/GenBank/DDBJ databases">
        <title>The Genome Sequence of Cladophialophora psammophila CBS 110553.</title>
        <authorList>
            <consortium name="The Broad Institute Genomics Platform"/>
            <person name="Cuomo C."/>
            <person name="de Hoog S."/>
            <person name="Gorbushina A."/>
            <person name="Walker B."/>
            <person name="Young S.K."/>
            <person name="Zeng Q."/>
            <person name="Gargeya S."/>
            <person name="Fitzgerald M."/>
            <person name="Haas B."/>
            <person name="Abouelleil A."/>
            <person name="Allen A.W."/>
            <person name="Alvarado L."/>
            <person name="Arachchi H.M."/>
            <person name="Berlin A.M."/>
            <person name="Chapman S.B."/>
            <person name="Gainer-Dewar J."/>
            <person name="Goldberg J."/>
            <person name="Griggs A."/>
            <person name="Gujja S."/>
            <person name="Hansen M."/>
            <person name="Howarth C."/>
            <person name="Imamovic A."/>
            <person name="Ireland A."/>
            <person name="Larimer J."/>
            <person name="McCowan C."/>
            <person name="Murphy C."/>
            <person name="Pearson M."/>
            <person name="Poon T.W."/>
            <person name="Priest M."/>
            <person name="Roberts A."/>
            <person name="Saif S."/>
            <person name="Shea T."/>
            <person name="Sisk P."/>
            <person name="Sykes S."/>
            <person name="Wortman J."/>
            <person name="Nusbaum C."/>
            <person name="Birren B."/>
        </authorList>
    </citation>
    <scope>NUCLEOTIDE SEQUENCE [LARGE SCALE GENOMIC DNA]</scope>
    <source>
        <strain evidence="2 3">CBS 110553</strain>
    </source>
</reference>
<evidence type="ECO:0000313" key="2">
    <source>
        <dbReference type="EMBL" id="EXJ69301.1"/>
    </source>
</evidence>
<organism evidence="2 3">
    <name type="scientific">Cladophialophora psammophila CBS 110553</name>
    <dbReference type="NCBI Taxonomy" id="1182543"/>
    <lineage>
        <taxon>Eukaryota</taxon>
        <taxon>Fungi</taxon>
        <taxon>Dikarya</taxon>
        <taxon>Ascomycota</taxon>
        <taxon>Pezizomycotina</taxon>
        <taxon>Eurotiomycetes</taxon>
        <taxon>Chaetothyriomycetidae</taxon>
        <taxon>Chaetothyriales</taxon>
        <taxon>Herpotrichiellaceae</taxon>
        <taxon>Cladophialophora</taxon>
    </lineage>
</organism>